<gene>
    <name evidence="2" type="ORF">EVAR_41394_1</name>
</gene>
<organism evidence="2 3">
    <name type="scientific">Eumeta variegata</name>
    <name type="common">Bagworm moth</name>
    <name type="synonym">Eumeta japonica</name>
    <dbReference type="NCBI Taxonomy" id="151549"/>
    <lineage>
        <taxon>Eukaryota</taxon>
        <taxon>Metazoa</taxon>
        <taxon>Ecdysozoa</taxon>
        <taxon>Arthropoda</taxon>
        <taxon>Hexapoda</taxon>
        <taxon>Insecta</taxon>
        <taxon>Pterygota</taxon>
        <taxon>Neoptera</taxon>
        <taxon>Endopterygota</taxon>
        <taxon>Lepidoptera</taxon>
        <taxon>Glossata</taxon>
        <taxon>Ditrysia</taxon>
        <taxon>Tineoidea</taxon>
        <taxon>Psychidae</taxon>
        <taxon>Oiketicinae</taxon>
        <taxon>Eumeta</taxon>
    </lineage>
</organism>
<feature type="region of interest" description="Disordered" evidence="1">
    <location>
        <begin position="1"/>
        <end position="21"/>
    </location>
</feature>
<accession>A0A4C1WXL5</accession>
<dbReference type="Proteomes" id="UP000299102">
    <property type="component" value="Unassembled WGS sequence"/>
</dbReference>
<evidence type="ECO:0000256" key="1">
    <source>
        <dbReference type="SAM" id="MobiDB-lite"/>
    </source>
</evidence>
<comment type="caution">
    <text evidence="2">The sequence shown here is derived from an EMBL/GenBank/DDBJ whole genome shotgun (WGS) entry which is preliminary data.</text>
</comment>
<name>A0A4C1WXL5_EUMVA</name>
<evidence type="ECO:0000313" key="3">
    <source>
        <dbReference type="Proteomes" id="UP000299102"/>
    </source>
</evidence>
<protein>
    <submittedName>
        <fullName evidence="2">Uncharacterized protein</fullName>
    </submittedName>
</protein>
<evidence type="ECO:0000313" key="2">
    <source>
        <dbReference type="EMBL" id="GBP56208.1"/>
    </source>
</evidence>
<sequence length="152" mass="16507">MERDRDDGEGEAGCGPPEFLLTGRKATDVAATSRPYSGRGWRGVTAFVNPFRLVTESSGEPLQFITPLPFGHSPSVNSPPSDILFLPKRLATPEVKGIIGRGQHVKPSATDVIITPVTVIVTIPQAKLRQRGKLTLQVPFVCQNYSLWVCVP</sequence>
<dbReference type="EMBL" id="BGZK01000687">
    <property type="protein sequence ID" value="GBP56208.1"/>
    <property type="molecule type" value="Genomic_DNA"/>
</dbReference>
<reference evidence="2 3" key="1">
    <citation type="journal article" date="2019" name="Commun. Biol.">
        <title>The bagworm genome reveals a unique fibroin gene that provides high tensile strength.</title>
        <authorList>
            <person name="Kono N."/>
            <person name="Nakamura H."/>
            <person name="Ohtoshi R."/>
            <person name="Tomita M."/>
            <person name="Numata K."/>
            <person name="Arakawa K."/>
        </authorList>
    </citation>
    <scope>NUCLEOTIDE SEQUENCE [LARGE SCALE GENOMIC DNA]</scope>
</reference>
<dbReference type="AlphaFoldDB" id="A0A4C1WXL5"/>
<proteinExistence type="predicted"/>
<keyword evidence="3" id="KW-1185">Reference proteome</keyword>